<comment type="caution">
    <text evidence="3">The sequence shown here is derived from an EMBL/GenBank/DDBJ whole genome shotgun (WGS) entry which is preliminary data.</text>
</comment>
<gene>
    <name evidence="3" type="ORF">M9458_048025</name>
</gene>
<dbReference type="Proteomes" id="UP001529510">
    <property type="component" value="Unassembled WGS sequence"/>
</dbReference>
<sequence length="50" mass="5965">NADHIIPLYCFDPRHYQGTYHFNFPKTGPFRLRFLLDSVKDLRATLKKRG</sequence>
<dbReference type="Gene3D" id="3.40.50.620">
    <property type="entry name" value="HUPs"/>
    <property type="match status" value="1"/>
</dbReference>
<proteinExistence type="predicted"/>
<reference evidence="3 4" key="1">
    <citation type="submission" date="2024-05" db="EMBL/GenBank/DDBJ databases">
        <title>Genome sequencing and assembly of Indian major carp, Cirrhinus mrigala (Hamilton, 1822).</title>
        <authorList>
            <person name="Mohindra V."/>
            <person name="Chowdhury L.M."/>
            <person name="Lal K."/>
            <person name="Jena J.K."/>
        </authorList>
    </citation>
    <scope>NUCLEOTIDE SEQUENCE [LARGE SCALE GENOMIC DNA]</scope>
    <source>
        <strain evidence="3">CM1030</strain>
        <tissue evidence="3">Blood</tissue>
    </source>
</reference>
<dbReference type="Pfam" id="PF00875">
    <property type="entry name" value="DNA_photolyase"/>
    <property type="match status" value="1"/>
</dbReference>
<dbReference type="InterPro" id="IPR006050">
    <property type="entry name" value="DNA_photolyase_N"/>
</dbReference>
<dbReference type="InterPro" id="IPR014729">
    <property type="entry name" value="Rossmann-like_a/b/a_fold"/>
</dbReference>
<dbReference type="SUPFAM" id="SSF52425">
    <property type="entry name" value="Cryptochrome/photolyase, N-terminal domain"/>
    <property type="match status" value="1"/>
</dbReference>
<feature type="non-terminal residue" evidence="3">
    <location>
        <position position="50"/>
    </location>
</feature>
<feature type="non-terminal residue" evidence="3">
    <location>
        <position position="1"/>
    </location>
</feature>
<accession>A0ABD0N3R9</accession>
<dbReference type="InterPro" id="IPR036155">
    <property type="entry name" value="Crypto/Photolyase_N_sf"/>
</dbReference>
<evidence type="ECO:0000313" key="3">
    <source>
        <dbReference type="EMBL" id="KAL0156779.1"/>
    </source>
</evidence>
<protein>
    <recommendedName>
        <fullName evidence="2">Photolyase/cryptochrome alpha/beta domain-containing protein</fullName>
    </recommendedName>
</protein>
<dbReference type="PROSITE" id="PS51645">
    <property type="entry name" value="PHR_CRY_ALPHA_BETA"/>
    <property type="match status" value="1"/>
</dbReference>
<name>A0ABD0N3R9_CIRMR</name>
<dbReference type="AlphaFoldDB" id="A0ABD0N3R9"/>
<dbReference type="EMBL" id="JAMKFB020000024">
    <property type="protein sequence ID" value="KAL0156779.1"/>
    <property type="molecule type" value="Genomic_DNA"/>
</dbReference>
<evidence type="ECO:0000259" key="2">
    <source>
        <dbReference type="PROSITE" id="PS51645"/>
    </source>
</evidence>
<evidence type="ECO:0000313" key="4">
    <source>
        <dbReference type="Proteomes" id="UP001529510"/>
    </source>
</evidence>
<keyword evidence="1" id="KW-0157">Chromophore</keyword>
<keyword evidence="4" id="KW-1185">Reference proteome</keyword>
<organism evidence="3 4">
    <name type="scientific">Cirrhinus mrigala</name>
    <name type="common">Mrigala</name>
    <dbReference type="NCBI Taxonomy" id="683832"/>
    <lineage>
        <taxon>Eukaryota</taxon>
        <taxon>Metazoa</taxon>
        <taxon>Chordata</taxon>
        <taxon>Craniata</taxon>
        <taxon>Vertebrata</taxon>
        <taxon>Euteleostomi</taxon>
        <taxon>Actinopterygii</taxon>
        <taxon>Neopterygii</taxon>
        <taxon>Teleostei</taxon>
        <taxon>Ostariophysi</taxon>
        <taxon>Cypriniformes</taxon>
        <taxon>Cyprinidae</taxon>
        <taxon>Labeoninae</taxon>
        <taxon>Labeonini</taxon>
        <taxon>Cirrhinus</taxon>
    </lineage>
</organism>
<evidence type="ECO:0000256" key="1">
    <source>
        <dbReference type="ARBA" id="ARBA00022991"/>
    </source>
</evidence>
<feature type="domain" description="Photolyase/cryptochrome alpha/beta" evidence="2">
    <location>
        <begin position="1"/>
        <end position="50"/>
    </location>
</feature>